<keyword evidence="4" id="KW-1133">Transmembrane helix</keyword>
<dbReference type="PANTHER" id="PTHR30093">
    <property type="entry name" value="GENERAL SECRETION PATHWAY PROTEIN G"/>
    <property type="match status" value="1"/>
</dbReference>
<dbReference type="Pfam" id="PF07963">
    <property type="entry name" value="N_methyl"/>
    <property type="match status" value="1"/>
</dbReference>
<dbReference type="Pfam" id="PF00114">
    <property type="entry name" value="Pilin"/>
    <property type="match status" value="1"/>
</dbReference>
<dbReference type="AlphaFoldDB" id="A0A6M4GSW0"/>
<dbReference type="KEGG" id="uru:DSM104443_01468"/>
<keyword evidence="3" id="KW-0281">Fimbrium</keyword>
<evidence type="ECO:0000256" key="2">
    <source>
        <dbReference type="ARBA" id="ARBA00022481"/>
    </source>
</evidence>
<evidence type="ECO:0000256" key="1">
    <source>
        <dbReference type="ARBA" id="ARBA00005233"/>
    </source>
</evidence>
<accession>A0A6M4GSW0</accession>
<dbReference type="RefSeq" id="WP_171090893.1">
    <property type="nucleotide sequence ID" value="NZ_CP053069.1"/>
</dbReference>
<comment type="similarity">
    <text evidence="1 3">Belongs to the N-Me-Phe pilin family.</text>
</comment>
<keyword evidence="4" id="KW-0472">Membrane</keyword>
<organism evidence="5 6">
    <name type="scientific">Usitatibacter rugosus</name>
    <dbReference type="NCBI Taxonomy" id="2732067"/>
    <lineage>
        <taxon>Bacteria</taxon>
        <taxon>Pseudomonadati</taxon>
        <taxon>Pseudomonadota</taxon>
        <taxon>Betaproteobacteria</taxon>
        <taxon>Nitrosomonadales</taxon>
        <taxon>Usitatibacteraceae</taxon>
        <taxon>Usitatibacter</taxon>
    </lineage>
</organism>
<dbReference type="GO" id="GO:0007155">
    <property type="term" value="P:cell adhesion"/>
    <property type="evidence" value="ECO:0007669"/>
    <property type="project" value="InterPro"/>
</dbReference>
<gene>
    <name evidence="5" type="primary">pilE1_3</name>
    <name evidence="5" type="ORF">DSM104443_01468</name>
</gene>
<evidence type="ECO:0000256" key="3">
    <source>
        <dbReference type="RuleBase" id="RU000389"/>
    </source>
</evidence>
<dbReference type="InterPro" id="IPR045584">
    <property type="entry name" value="Pilin-like"/>
</dbReference>
<protein>
    <submittedName>
        <fullName evidence="5">Fimbrial protein</fullName>
    </submittedName>
</protein>
<dbReference type="GO" id="GO:0044096">
    <property type="term" value="C:type IV pilus"/>
    <property type="evidence" value="ECO:0007669"/>
    <property type="project" value="TreeGrafter"/>
</dbReference>
<dbReference type="SUPFAM" id="SSF54523">
    <property type="entry name" value="Pili subunits"/>
    <property type="match status" value="1"/>
</dbReference>
<dbReference type="Gene3D" id="3.30.700.10">
    <property type="entry name" value="Glycoprotein, Type 4 Pilin"/>
    <property type="match status" value="1"/>
</dbReference>
<feature type="transmembrane region" description="Helical" evidence="4">
    <location>
        <begin position="6"/>
        <end position="31"/>
    </location>
</feature>
<dbReference type="PANTHER" id="PTHR30093:SF34">
    <property type="entry name" value="PREPILIN PEPTIDASE-DEPENDENT PROTEIN D"/>
    <property type="match status" value="1"/>
</dbReference>
<evidence type="ECO:0000256" key="4">
    <source>
        <dbReference type="SAM" id="Phobius"/>
    </source>
</evidence>
<keyword evidence="6" id="KW-1185">Reference proteome</keyword>
<dbReference type="InterPro" id="IPR001082">
    <property type="entry name" value="Pilin"/>
</dbReference>
<name>A0A6M4GSW0_9PROT</name>
<evidence type="ECO:0000313" key="6">
    <source>
        <dbReference type="Proteomes" id="UP000501534"/>
    </source>
</evidence>
<dbReference type="Proteomes" id="UP000501534">
    <property type="component" value="Chromosome"/>
</dbReference>
<dbReference type="NCBIfam" id="TIGR02532">
    <property type="entry name" value="IV_pilin_GFxxxE"/>
    <property type="match status" value="1"/>
</dbReference>
<reference evidence="5 6" key="1">
    <citation type="submission" date="2020-04" db="EMBL/GenBank/DDBJ databases">
        <title>Usitatibacter rugosus gen. nov., sp. nov. and Usitatibacter palustris sp. nov., novel members of Usitatibacteraceae fam. nov. within the order Nitrosomonadales isolated from soil.</title>
        <authorList>
            <person name="Huber K.J."/>
            <person name="Neumann-Schaal M."/>
            <person name="Geppert A."/>
            <person name="Luckner M."/>
            <person name="Wanner G."/>
            <person name="Overmann J."/>
        </authorList>
    </citation>
    <scope>NUCLEOTIDE SEQUENCE [LARGE SCALE GENOMIC DNA]</scope>
    <source>
        <strain evidence="5 6">0125_3</strain>
    </source>
</reference>
<keyword evidence="2" id="KW-0488">Methylation</keyword>
<dbReference type="InterPro" id="IPR012902">
    <property type="entry name" value="N_methyl_site"/>
</dbReference>
<dbReference type="PROSITE" id="PS00409">
    <property type="entry name" value="PROKAR_NTER_METHYL"/>
    <property type="match status" value="1"/>
</dbReference>
<evidence type="ECO:0000313" key="5">
    <source>
        <dbReference type="EMBL" id="QJR10410.1"/>
    </source>
</evidence>
<dbReference type="EMBL" id="CP053069">
    <property type="protein sequence ID" value="QJR10410.1"/>
    <property type="molecule type" value="Genomic_DNA"/>
</dbReference>
<sequence>MQKKQAGFTLIELMIVVAIIGILAAVAIPAYQDYLKRSKITEVAAAAAACKTSLSEYIASKNAFPASADFAGCSTQETQYVKTLAVTNGEIAVEIQKVDTKVDAKHLYLTAMNDSAASVVAAAGDSIASWKCGTEAGATEYKFFPANCRQAK</sequence>
<proteinExistence type="inferred from homology"/>
<keyword evidence="4" id="KW-0812">Transmembrane</keyword>
<dbReference type="GO" id="GO:0043107">
    <property type="term" value="P:type IV pilus-dependent motility"/>
    <property type="evidence" value="ECO:0007669"/>
    <property type="project" value="TreeGrafter"/>
</dbReference>